<organism evidence="1 2">
    <name type="scientific">Ixodes persulcatus</name>
    <name type="common">Taiga tick</name>
    <dbReference type="NCBI Taxonomy" id="34615"/>
    <lineage>
        <taxon>Eukaryota</taxon>
        <taxon>Metazoa</taxon>
        <taxon>Ecdysozoa</taxon>
        <taxon>Arthropoda</taxon>
        <taxon>Chelicerata</taxon>
        <taxon>Arachnida</taxon>
        <taxon>Acari</taxon>
        <taxon>Parasitiformes</taxon>
        <taxon>Ixodida</taxon>
        <taxon>Ixodoidea</taxon>
        <taxon>Ixodidae</taxon>
        <taxon>Ixodinae</taxon>
        <taxon>Ixodes</taxon>
    </lineage>
</organism>
<dbReference type="EMBL" id="JABSTQ010009633">
    <property type="protein sequence ID" value="KAG0427359.1"/>
    <property type="molecule type" value="Genomic_DNA"/>
</dbReference>
<evidence type="ECO:0000313" key="1">
    <source>
        <dbReference type="EMBL" id="KAG0427359.1"/>
    </source>
</evidence>
<comment type="caution">
    <text evidence="1">The sequence shown here is derived from an EMBL/GenBank/DDBJ whole genome shotgun (WGS) entry which is preliminary data.</text>
</comment>
<sequence length="378" mass="41876">MTPGHDGVPTEVFQNLEGPALDTLLEAINQVWETGGIPCLLRSRYLHGNLPSLPPTNRPSYDDAIRGAHPPNVPAPKPNMTTTVKFTRMQRSSQTVAVSFLSSTHTCIQGHQRYTSQEADPLVMELQAIHDAIQAVTTKLPTNRHLHIFTDSLAAIRELKKVYWIQGHATNQYNLAADQQAHFPSDPDLPSLPLPSEPLSLLHARKHPLRQDTRALIPPCECSLPRHLTRVAEVVLRRLRAGEHIELPTRRTTGDIPQVSPRRDGSGCAAEEGAGAAIVKRTCRLTSAGSSYREGAVMLQRVFQRGTQHHQPPGIYDDAQKCRANRQSSSRAEVHHDHRSAWIDFHFRGYASCETPTKGAATACHLQWARSLSSEHVA</sequence>
<protein>
    <submittedName>
        <fullName evidence="1">Uncharacterized protein</fullName>
    </submittedName>
</protein>
<gene>
    <name evidence="1" type="ORF">HPB47_025579</name>
</gene>
<name>A0AC60Q2C1_IXOPE</name>
<keyword evidence="2" id="KW-1185">Reference proteome</keyword>
<proteinExistence type="predicted"/>
<evidence type="ECO:0000313" key="2">
    <source>
        <dbReference type="Proteomes" id="UP000805193"/>
    </source>
</evidence>
<dbReference type="Proteomes" id="UP000805193">
    <property type="component" value="Unassembled WGS sequence"/>
</dbReference>
<accession>A0AC60Q2C1</accession>
<reference evidence="1 2" key="1">
    <citation type="journal article" date="2020" name="Cell">
        <title>Large-Scale Comparative Analyses of Tick Genomes Elucidate Their Genetic Diversity and Vector Capacities.</title>
        <authorList>
            <consortium name="Tick Genome and Microbiome Consortium (TIGMIC)"/>
            <person name="Jia N."/>
            <person name="Wang J."/>
            <person name="Shi W."/>
            <person name="Du L."/>
            <person name="Sun Y."/>
            <person name="Zhan W."/>
            <person name="Jiang J.F."/>
            <person name="Wang Q."/>
            <person name="Zhang B."/>
            <person name="Ji P."/>
            <person name="Bell-Sakyi L."/>
            <person name="Cui X.M."/>
            <person name="Yuan T.T."/>
            <person name="Jiang B.G."/>
            <person name="Yang W.F."/>
            <person name="Lam T.T."/>
            <person name="Chang Q.C."/>
            <person name="Ding S.J."/>
            <person name="Wang X.J."/>
            <person name="Zhu J.G."/>
            <person name="Ruan X.D."/>
            <person name="Zhao L."/>
            <person name="Wei J.T."/>
            <person name="Ye R.Z."/>
            <person name="Que T.C."/>
            <person name="Du C.H."/>
            <person name="Zhou Y.H."/>
            <person name="Cheng J.X."/>
            <person name="Dai P.F."/>
            <person name="Guo W.B."/>
            <person name="Han X.H."/>
            <person name="Huang E.J."/>
            <person name="Li L.F."/>
            <person name="Wei W."/>
            <person name="Gao Y.C."/>
            <person name="Liu J.Z."/>
            <person name="Shao H.Z."/>
            <person name="Wang X."/>
            <person name="Wang C.C."/>
            <person name="Yang T.C."/>
            <person name="Huo Q.B."/>
            <person name="Li W."/>
            <person name="Chen H.Y."/>
            <person name="Chen S.E."/>
            <person name="Zhou L.G."/>
            <person name="Ni X.B."/>
            <person name="Tian J.H."/>
            <person name="Sheng Y."/>
            <person name="Liu T."/>
            <person name="Pan Y.S."/>
            <person name="Xia L.Y."/>
            <person name="Li J."/>
            <person name="Zhao F."/>
            <person name="Cao W.C."/>
        </authorList>
    </citation>
    <scope>NUCLEOTIDE SEQUENCE [LARGE SCALE GENOMIC DNA]</scope>
    <source>
        <strain evidence="1">Iper-2018</strain>
    </source>
</reference>